<dbReference type="RefSeq" id="WP_085516678.1">
    <property type="nucleotide sequence ID" value="NZ_FXAW01000003.1"/>
</dbReference>
<name>A0A1X7JLS5_9BACT</name>
<feature type="domain" description="Tail specific protease" evidence="1">
    <location>
        <begin position="185"/>
        <end position="392"/>
    </location>
</feature>
<dbReference type="STRING" id="1028.SAMN05661096_01757"/>
<protein>
    <submittedName>
        <fullName evidence="2">Carboxyl-terminal processing protease</fullName>
    </submittedName>
</protein>
<proteinExistence type="predicted"/>
<organism evidence="2 3">
    <name type="scientific">Marivirga sericea</name>
    <dbReference type="NCBI Taxonomy" id="1028"/>
    <lineage>
        <taxon>Bacteria</taxon>
        <taxon>Pseudomonadati</taxon>
        <taxon>Bacteroidota</taxon>
        <taxon>Cytophagia</taxon>
        <taxon>Cytophagales</taxon>
        <taxon>Marivirgaceae</taxon>
        <taxon>Marivirga</taxon>
    </lineage>
</organism>
<evidence type="ECO:0000259" key="1">
    <source>
        <dbReference type="SMART" id="SM00245"/>
    </source>
</evidence>
<dbReference type="Pfam" id="PF03572">
    <property type="entry name" value="Peptidase_S41"/>
    <property type="match status" value="1"/>
</dbReference>
<evidence type="ECO:0000313" key="3">
    <source>
        <dbReference type="Proteomes" id="UP000193804"/>
    </source>
</evidence>
<evidence type="ECO:0000313" key="2">
    <source>
        <dbReference type="EMBL" id="SMG28868.1"/>
    </source>
</evidence>
<gene>
    <name evidence="2" type="ORF">SAMN05661096_01757</name>
</gene>
<dbReference type="EMBL" id="FXAW01000003">
    <property type="protein sequence ID" value="SMG28868.1"/>
    <property type="molecule type" value="Genomic_DNA"/>
</dbReference>
<dbReference type="Gene3D" id="3.30.750.44">
    <property type="match status" value="1"/>
</dbReference>
<dbReference type="OrthoDB" id="9812068at2"/>
<keyword evidence="2" id="KW-0378">Hydrolase</keyword>
<dbReference type="InterPro" id="IPR029045">
    <property type="entry name" value="ClpP/crotonase-like_dom_sf"/>
</dbReference>
<keyword evidence="2" id="KW-0645">Protease</keyword>
<dbReference type="InterPro" id="IPR005151">
    <property type="entry name" value="Tail-specific_protease"/>
</dbReference>
<dbReference type="GO" id="GO:0008236">
    <property type="term" value="F:serine-type peptidase activity"/>
    <property type="evidence" value="ECO:0007669"/>
    <property type="project" value="InterPro"/>
</dbReference>
<dbReference type="AlphaFoldDB" id="A0A1X7JLS5"/>
<dbReference type="Gene3D" id="3.90.226.10">
    <property type="entry name" value="2-enoyl-CoA Hydratase, Chain A, domain 1"/>
    <property type="match status" value="1"/>
</dbReference>
<reference evidence="3" key="1">
    <citation type="submission" date="2017-04" db="EMBL/GenBank/DDBJ databases">
        <authorList>
            <person name="Varghese N."/>
            <person name="Submissions S."/>
        </authorList>
    </citation>
    <scope>NUCLEOTIDE SEQUENCE [LARGE SCALE GENOMIC DNA]</scope>
    <source>
        <strain evidence="3">DSM 4125</strain>
    </source>
</reference>
<dbReference type="Proteomes" id="UP000193804">
    <property type="component" value="Unassembled WGS sequence"/>
</dbReference>
<dbReference type="SMART" id="SM00245">
    <property type="entry name" value="TSPc"/>
    <property type="match status" value="1"/>
</dbReference>
<sequence>MQTFIIKKSNFFFTIIFFIGFSNLQAQEKKIDHSKIKKDLYQILNDISQYYAYVNDKNIDLNCLLNYYEAQIPKIKTEEETVLFFEYLLDEFYDSHVMLNTNRNSSYRLNSPIYFSLKNGKPIISNIWQSQIEDLEQQLIGTELLKFNGNDINEVIAEFPTHCNDKNDPEVKEWIINKIVAGRYNEPRLLTLKREDKKIIELDLDEIKLKNNTGLLSAKVENGIGIIRLNNSLGNNDLVSEFDAMLDTLLDTKGLILDLRNTVGGGNSYVARGIMGRFVNEKKPYQTHQVFEKYDGSSLVERSWVEYVSPRNKIYQKPVVVLVGRWTGSMGEGMAVGFEGMGRGEIVGSEMQRLAGEMTGTSFKHQTYGYRLSIAKLYHVNGTLREKYIPTNYIAQTTTKKDEVLEKGIELLTTGN</sequence>
<accession>A0A1X7JLS5</accession>
<dbReference type="SUPFAM" id="SSF52096">
    <property type="entry name" value="ClpP/crotonase"/>
    <property type="match status" value="1"/>
</dbReference>
<dbReference type="GO" id="GO:0006508">
    <property type="term" value="P:proteolysis"/>
    <property type="evidence" value="ECO:0007669"/>
    <property type="project" value="UniProtKB-KW"/>
</dbReference>
<keyword evidence="3" id="KW-1185">Reference proteome</keyword>